<gene>
    <name evidence="7" type="ORF">T265_08414</name>
</gene>
<dbReference type="CTD" id="20322593"/>
<comment type="subcellular location">
    <subcellularLocation>
        <location evidence="1">Membrane</location>
        <topology evidence="1">Multi-pass membrane protein</topology>
    </subcellularLocation>
</comment>
<evidence type="ECO:0000313" key="7">
    <source>
        <dbReference type="EMBL" id="KER23760.1"/>
    </source>
</evidence>
<feature type="transmembrane region" description="Helical" evidence="5">
    <location>
        <begin position="277"/>
        <end position="294"/>
    </location>
</feature>
<feature type="transmembrane region" description="Helical" evidence="5">
    <location>
        <begin position="175"/>
        <end position="194"/>
    </location>
</feature>
<evidence type="ECO:0000256" key="4">
    <source>
        <dbReference type="ARBA" id="ARBA00023136"/>
    </source>
</evidence>
<sequence>MVTELGRAEVAAERDALRAKRCHSCPRSDPHCPRARFGLTMHSSKQPTVLLLVRTIPLTLLFYCFSISLTFFNNRCIKVFPYPLSITFLHMCSKFILAWLIREWCRWYNRTQRFELPWSKYVKTVAIAGTSSALDIGFSNWSFEFITISLYTMTKSTSIVFILMFSILFRLERKRASLVLVVFLISCGLILFSYESAQFNMIGFLLVMLASFLSGIRWTTTQLLAQKKEWGLSHPINFIYHTQPWMALAILPLSLCIEGSQLVSSKDLFRTTEYSQLLLDLLYISLGGLLAFGLECSEYLVVSTASSLTLSIAGILKEVCTLYLAATFNGDQISPINMLGFVICIFGITLHVLLKTMHYLPSVHRRPED</sequence>
<evidence type="ECO:0000256" key="2">
    <source>
        <dbReference type="ARBA" id="ARBA00022692"/>
    </source>
</evidence>
<dbReference type="SUPFAM" id="SSF103481">
    <property type="entry name" value="Multidrug resistance efflux transporter EmrE"/>
    <property type="match status" value="1"/>
</dbReference>
<feature type="transmembrane region" description="Helical" evidence="5">
    <location>
        <begin position="201"/>
        <end position="218"/>
    </location>
</feature>
<keyword evidence="4 5" id="KW-0472">Membrane</keyword>
<dbReference type="GO" id="GO:0016020">
    <property type="term" value="C:membrane"/>
    <property type="evidence" value="ECO:0007669"/>
    <property type="project" value="UniProtKB-SubCell"/>
</dbReference>
<proteinExistence type="predicted"/>
<evidence type="ECO:0000256" key="5">
    <source>
        <dbReference type="SAM" id="Phobius"/>
    </source>
</evidence>
<dbReference type="CDD" id="cd21092">
    <property type="entry name" value="TPT_S35C2"/>
    <property type="match status" value="1"/>
</dbReference>
<reference evidence="7 8" key="1">
    <citation type="submission" date="2013-11" db="EMBL/GenBank/DDBJ databases">
        <title>Opisthorchis viverrini - life in the bile duct.</title>
        <authorList>
            <person name="Young N.D."/>
            <person name="Nagarajan N."/>
            <person name="Lin S.J."/>
            <person name="Korhonen P.K."/>
            <person name="Jex A.R."/>
            <person name="Hall R.S."/>
            <person name="Safavi-Hemami H."/>
            <person name="Kaewkong W."/>
            <person name="Bertrand D."/>
            <person name="Gao S."/>
            <person name="Seet Q."/>
            <person name="Wongkham S."/>
            <person name="Teh B.T."/>
            <person name="Wongkham C."/>
            <person name="Intapan P.M."/>
            <person name="Maleewong W."/>
            <person name="Yang X."/>
            <person name="Hu M."/>
            <person name="Wang Z."/>
            <person name="Hofmann A."/>
            <person name="Sternberg P.W."/>
            <person name="Tan P."/>
            <person name="Wang J."/>
            <person name="Gasser R.B."/>
        </authorList>
    </citation>
    <scope>NUCLEOTIDE SEQUENCE [LARGE SCALE GENOMIC DNA]</scope>
</reference>
<accession>A0A074ZK78</accession>
<dbReference type="EMBL" id="KL596836">
    <property type="protein sequence ID" value="KER23760.1"/>
    <property type="molecule type" value="Genomic_DNA"/>
</dbReference>
<feature type="domain" description="Sugar phosphate transporter" evidence="6">
    <location>
        <begin position="58"/>
        <end position="350"/>
    </location>
</feature>
<feature type="transmembrane region" description="Helical" evidence="5">
    <location>
        <begin position="79"/>
        <end position="101"/>
    </location>
</feature>
<feature type="transmembrane region" description="Helical" evidence="5">
    <location>
        <begin position="336"/>
        <end position="354"/>
    </location>
</feature>
<dbReference type="InterPro" id="IPR050186">
    <property type="entry name" value="TPT_transporter"/>
</dbReference>
<keyword evidence="8" id="KW-1185">Reference proteome</keyword>
<feature type="transmembrane region" description="Helical" evidence="5">
    <location>
        <begin position="49"/>
        <end position="72"/>
    </location>
</feature>
<dbReference type="STRING" id="6198.A0A074ZK78"/>
<protein>
    <recommendedName>
        <fullName evidence="6">Sugar phosphate transporter domain-containing protein</fullName>
    </recommendedName>
</protein>
<evidence type="ECO:0000256" key="3">
    <source>
        <dbReference type="ARBA" id="ARBA00022989"/>
    </source>
</evidence>
<evidence type="ECO:0000259" key="6">
    <source>
        <dbReference type="Pfam" id="PF03151"/>
    </source>
</evidence>
<dbReference type="RefSeq" id="XP_009172477.1">
    <property type="nucleotide sequence ID" value="XM_009174213.1"/>
</dbReference>
<dbReference type="InterPro" id="IPR037185">
    <property type="entry name" value="EmrE-like"/>
</dbReference>
<dbReference type="InterPro" id="IPR004853">
    <property type="entry name" value="Sugar_P_trans_dom"/>
</dbReference>
<organism evidence="7 8">
    <name type="scientific">Opisthorchis viverrini</name>
    <name type="common">Southeast Asian liver fluke</name>
    <dbReference type="NCBI Taxonomy" id="6198"/>
    <lineage>
        <taxon>Eukaryota</taxon>
        <taxon>Metazoa</taxon>
        <taxon>Spiralia</taxon>
        <taxon>Lophotrochozoa</taxon>
        <taxon>Platyhelminthes</taxon>
        <taxon>Trematoda</taxon>
        <taxon>Digenea</taxon>
        <taxon>Opisthorchiida</taxon>
        <taxon>Opisthorchiata</taxon>
        <taxon>Opisthorchiidae</taxon>
        <taxon>Opisthorchis</taxon>
    </lineage>
</organism>
<feature type="transmembrane region" description="Helical" evidence="5">
    <location>
        <begin position="150"/>
        <end position="169"/>
    </location>
</feature>
<dbReference type="AlphaFoldDB" id="A0A074ZK78"/>
<dbReference type="KEGG" id="ovi:T265_08414"/>
<evidence type="ECO:0000313" key="8">
    <source>
        <dbReference type="Proteomes" id="UP000054324"/>
    </source>
</evidence>
<dbReference type="Proteomes" id="UP000054324">
    <property type="component" value="Unassembled WGS sequence"/>
</dbReference>
<evidence type="ECO:0000256" key="1">
    <source>
        <dbReference type="ARBA" id="ARBA00004141"/>
    </source>
</evidence>
<dbReference type="OrthoDB" id="18894at2759"/>
<dbReference type="Pfam" id="PF03151">
    <property type="entry name" value="TPT"/>
    <property type="match status" value="1"/>
</dbReference>
<keyword evidence="3 5" id="KW-1133">Transmembrane helix</keyword>
<dbReference type="GeneID" id="20322593"/>
<dbReference type="PANTHER" id="PTHR11132">
    <property type="entry name" value="SOLUTE CARRIER FAMILY 35"/>
    <property type="match status" value="1"/>
</dbReference>
<name>A0A074ZK78_OPIVI</name>
<keyword evidence="2 5" id="KW-0812">Transmembrane</keyword>